<reference evidence="4" key="3">
    <citation type="submission" date="2020-12" db="UniProtKB">
        <authorList>
            <consortium name="EnsemblPlants"/>
        </authorList>
    </citation>
    <scope>IDENTIFICATION</scope>
</reference>
<evidence type="ECO:0000313" key="4">
    <source>
        <dbReference type="EnsemblPlants" id="Pp3c18_5140V3.8"/>
    </source>
</evidence>
<dbReference type="Gene3D" id="1.25.10.10">
    <property type="entry name" value="Leucine-rich Repeat Variant"/>
    <property type="match status" value="3"/>
</dbReference>
<dbReference type="InParanoid" id="A0A7I4BG21"/>
<evidence type="ECO:0000256" key="1">
    <source>
        <dbReference type="ARBA" id="ARBA00022737"/>
    </source>
</evidence>
<dbReference type="GO" id="GO:0008139">
    <property type="term" value="F:nuclear localization sequence binding"/>
    <property type="evidence" value="ECO:0000318"/>
    <property type="project" value="GO_Central"/>
</dbReference>
<dbReference type="InterPro" id="IPR000357">
    <property type="entry name" value="HEAT"/>
</dbReference>
<dbReference type="EMBL" id="ABEU02000018">
    <property type="status" value="NOT_ANNOTATED_CDS"/>
    <property type="molecule type" value="Genomic_DNA"/>
</dbReference>
<dbReference type="GO" id="GO:0005737">
    <property type="term" value="C:cytoplasm"/>
    <property type="evidence" value="ECO:0000318"/>
    <property type="project" value="GO_Central"/>
</dbReference>
<dbReference type="EnsemblPlants" id="Pp3c18_5140V3.8">
    <property type="protein sequence ID" value="Pp3c18_5140V3.8"/>
    <property type="gene ID" value="Pp3c18_5140"/>
</dbReference>
<evidence type="ECO:0008006" key="6">
    <source>
        <dbReference type="Google" id="ProtNLM"/>
    </source>
</evidence>
<dbReference type="SUPFAM" id="SSF48371">
    <property type="entry name" value="ARM repeat"/>
    <property type="match status" value="1"/>
</dbReference>
<dbReference type="Gramene" id="Pp3c18_5140V3.8">
    <property type="protein sequence ID" value="Pp3c18_5140V3.8"/>
    <property type="gene ID" value="Pp3c18_5140"/>
</dbReference>
<dbReference type="GO" id="GO:0005634">
    <property type="term" value="C:nucleus"/>
    <property type="evidence" value="ECO:0000318"/>
    <property type="project" value="GO_Central"/>
</dbReference>
<gene>
    <name evidence="4" type="primary">LOC112295286</name>
</gene>
<dbReference type="InterPro" id="IPR021133">
    <property type="entry name" value="HEAT_type_2"/>
</dbReference>
<dbReference type="InterPro" id="IPR011989">
    <property type="entry name" value="ARM-like"/>
</dbReference>
<keyword evidence="5" id="KW-1185">Reference proteome</keyword>
<evidence type="ECO:0000313" key="5">
    <source>
        <dbReference type="Proteomes" id="UP000006727"/>
    </source>
</evidence>
<name>A0A7I4BG21_PHYPA</name>
<evidence type="ECO:0000256" key="2">
    <source>
        <dbReference type="PROSITE-ProRule" id="PRU00103"/>
    </source>
</evidence>
<sequence length="698" mass="77523">MLCWSSVLEEDELGNSQRFGHHVFFQRPGEAMELDEPMGKLTDRMQIKREHGVTLLQSVLSNADPLRRQELWAIATQRVKLLMSAQQWESRHGGFCAAKILVLGGQQMAFDDELLPLATLHLEDTEPGVRLAVGECLYALGKVQGISVYDSIKDRLLLSIQNGFDGDLISGDESDQDAFEESPVKKMPSVKQVHSGQNGAMGSRCLETSVKALQRLMEGCGESFQDHVTSQLWQLLLKALSHHNRFVRETGFLCVSTLCQFSPMDVLKDNGGLIASYLALGLSDNWSQVRYAASIATRTFMRRTSEFKSDFFSKLLPAMCLNRYHGAEGLRLYSQETWQLVMGSTGREEVAKYVDVVLDYYIVQSTAQNHLVKEAACHCMAELLWKIDPERIGSLVPRVLTTLMSCFKDPSWAVRDAACSAMRKAIEGYPEEMKKLMPQLFDMWFAHLADNVRSVRENSAFTLGSAMRCFQGEAIEMAVAVLQEVLPQAKNQVDKPCCCHGSLHATQCASPGAGPHHGRPPSAEENMDGALSSNLLPKLAERCDDYGFSRKSEPWEKSEGGIYLLRELSVVAPDRAAKFLPALVQLAQSSGYVEYHSLMETLYRLLPFIAEKLGKKTFKPYLELFIDPLFSALTCGQRLSENASGYCVSKLISFIGPNIFKARLDSNQLAILQSSPLINAHSMTGGKAIGNQVSSSVM</sequence>
<evidence type="ECO:0000256" key="3">
    <source>
        <dbReference type="SAM" id="MobiDB-lite"/>
    </source>
</evidence>
<dbReference type="GO" id="GO:0006606">
    <property type="term" value="P:protein import into nucleus"/>
    <property type="evidence" value="ECO:0000318"/>
    <property type="project" value="GO_Central"/>
</dbReference>
<dbReference type="Proteomes" id="UP000006727">
    <property type="component" value="Chromosome 18"/>
</dbReference>
<keyword evidence="1" id="KW-0677">Repeat</keyword>
<reference evidence="4 5" key="2">
    <citation type="journal article" date="2018" name="Plant J.">
        <title>The Physcomitrella patens chromosome-scale assembly reveals moss genome structure and evolution.</title>
        <authorList>
            <person name="Lang D."/>
            <person name="Ullrich K.K."/>
            <person name="Murat F."/>
            <person name="Fuchs J."/>
            <person name="Jenkins J."/>
            <person name="Haas F.B."/>
            <person name="Piednoel M."/>
            <person name="Gundlach H."/>
            <person name="Van Bel M."/>
            <person name="Meyberg R."/>
            <person name="Vives C."/>
            <person name="Morata J."/>
            <person name="Symeonidi A."/>
            <person name="Hiss M."/>
            <person name="Muchero W."/>
            <person name="Kamisugi Y."/>
            <person name="Saleh O."/>
            <person name="Blanc G."/>
            <person name="Decker E.L."/>
            <person name="van Gessel N."/>
            <person name="Grimwood J."/>
            <person name="Hayes R.D."/>
            <person name="Graham S.W."/>
            <person name="Gunter L.E."/>
            <person name="McDaniel S.F."/>
            <person name="Hoernstein S.N.W."/>
            <person name="Larsson A."/>
            <person name="Li F.W."/>
            <person name="Perroud P.F."/>
            <person name="Phillips J."/>
            <person name="Ranjan P."/>
            <person name="Rokshar D.S."/>
            <person name="Rothfels C.J."/>
            <person name="Schneider L."/>
            <person name="Shu S."/>
            <person name="Stevenson D.W."/>
            <person name="Thummler F."/>
            <person name="Tillich M."/>
            <person name="Villarreal Aguilar J.C."/>
            <person name="Widiez T."/>
            <person name="Wong G.K."/>
            <person name="Wymore A."/>
            <person name="Zhang Y."/>
            <person name="Zimmer A.D."/>
            <person name="Quatrano R.S."/>
            <person name="Mayer K.F.X."/>
            <person name="Goodstein D."/>
            <person name="Casacuberta J.M."/>
            <person name="Vandepoele K."/>
            <person name="Reski R."/>
            <person name="Cuming A.C."/>
            <person name="Tuskan G.A."/>
            <person name="Maumus F."/>
            <person name="Salse J."/>
            <person name="Schmutz J."/>
            <person name="Rensing S.A."/>
        </authorList>
    </citation>
    <scope>NUCLEOTIDE SEQUENCE [LARGE SCALE GENOMIC DNA]</scope>
    <source>
        <strain evidence="4 5">cv. Gransden 2004</strain>
    </source>
</reference>
<dbReference type="AlphaFoldDB" id="A0A7I4BG21"/>
<feature type="region of interest" description="Disordered" evidence="3">
    <location>
        <begin position="509"/>
        <end position="528"/>
    </location>
</feature>
<protein>
    <recommendedName>
        <fullName evidence="6">TOG domain-containing protein</fullName>
    </recommendedName>
</protein>
<dbReference type="PROSITE" id="PS50077">
    <property type="entry name" value="HEAT_REPEAT"/>
    <property type="match status" value="1"/>
</dbReference>
<reference evidence="4 5" key="1">
    <citation type="journal article" date="2008" name="Science">
        <title>The Physcomitrella genome reveals evolutionary insights into the conquest of land by plants.</title>
        <authorList>
            <person name="Rensing S."/>
            <person name="Lang D."/>
            <person name="Zimmer A."/>
            <person name="Terry A."/>
            <person name="Salamov A."/>
            <person name="Shapiro H."/>
            <person name="Nishiyama T."/>
            <person name="Perroud P.-F."/>
            <person name="Lindquist E."/>
            <person name="Kamisugi Y."/>
            <person name="Tanahashi T."/>
            <person name="Sakakibara K."/>
            <person name="Fujita T."/>
            <person name="Oishi K."/>
            <person name="Shin-I T."/>
            <person name="Kuroki Y."/>
            <person name="Toyoda A."/>
            <person name="Suzuki Y."/>
            <person name="Hashimoto A."/>
            <person name="Yamaguchi K."/>
            <person name="Sugano A."/>
            <person name="Kohara Y."/>
            <person name="Fujiyama A."/>
            <person name="Anterola A."/>
            <person name="Aoki S."/>
            <person name="Ashton N."/>
            <person name="Barbazuk W.B."/>
            <person name="Barker E."/>
            <person name="Bennetzen J."/>
            <person name="Bezanilla M."/>
            <person name="Blankenship R."/>
            <person name="Cho S.H."/>
            <person name="Dutcher S."/>
            <person name="Estelle M."/>
            <person name="Fawcett J.A."/>
            <person name="Gundlach H."/>
            <person name="Hanada K."/>
            <person name="Heyl A."/>
            <person name="Hicks K.A."/>
            <person name="Hugh J."/>
            <person name="Lohr M."/>
            <person name="Mayer K."/>
            <person name="Melkozernov A."/>
            <person name="Murata T."/>
            <person name="Nelson D."/>
            <person name="Pils B."/>
            <person name="Prigge M."/>
            <person name="Reiss B."/>
            <person name="Renner T."/>
            <person name="Rombauts S."/>
            <person name="Rushton P."/>
            <person name="Sanderfoot A."/>
            <person name="Schween G."/>
            <person name="Shiu S.-H."/>
            <person name="Stueber K."/>
            <person name="Theodoulou F.L."/>
            <person name="Tu H."/>
            <person name="Van de Peer Y."/>
            <person name="Verrier P.J."/>
            <person name="Waters E."/>
            <person name="Wood A."/>
            <person name="Yang L."/>
            <person name="Cove D."/>
            <person name="Cuming A."/>
            <person name="Hasebe M."/>
            <person name="Lucas S."/>
            <person name="Mishler D.B."/>
            <person name="Reski R."/>
            <person name="Grigoriev I."/>
            <person name="Quatrano R.S."/>
            <person name="Boore J.L."/>
        </authorList>
    </citation>
    <scope>NUCLEOTIDE SEQUENCE [LARGE SCALE GENOMIC DNA]</scope>
    <source>
        <strain evidence="4 5">cv. Gransden 2004</strain>
    </source>
</reference>
<accession>A0A7I4BG21</accession>
<feature type="repeat" description="HEAT" evidence="2">
    <location>
        <begin position="114"/>
        <end position="151"/>
    </location>
</feature>
<organism evidence="4 5">
    <name type="scientific">Physcomitrium patens</name>
    <name type="common">Spreading-leaved earth moss</name>
    <name type="synonym">Physcomitrella patens</name>
    <dbReference type="NCBI Taxonomy" id="3218"/>
    <lineage>
        <taxon>Eukaryota</taxon>
        <taxon>Viridiplantae</taxon>
        <taxon>Streptophyta</taxon>
        <taxon>Embryophyta</taxon>
        <taxon>Bryophyta</taxon>
        <taxon>Bryophytina</taxon>
        <taxon>Bryopsida</taxon>
        <taxon>Funariidae</taxon>
        <taxon>Funariales</taxon>
        <taxon>Funariaceae</taxon>
        <taxon>Physcomitrium</taxon>
    </lineage>
</organism>
<proteinExistence type="predicted"/>
<dbReference type="InterPro" id="IPR016024">
    <property type="entry name" value="ARM-type_fold"/>
</dbReference>
<dbReference type="GO" id="GO:0061608">
    <property type="term" value="F:nuclear import signal receptor activity"/>
    <property type="evidence" value="ECO:0000318"/>
    <property type="project" value="GO_Central"/>
</dbReference>
<dbReference type="Pfam" id="PF02985">
    <property type="entry name" value="HEAT"/>
    <property type="match status" value="1"/>
</dbReference>